<dbReference type="RefSeq" id="WP_274924155.1">
    <property type="nucleotide sequence ID" value="NZ_JAKELO010000002.1"/>
</dbReference>
<keyword evidence="2" id="KW-1185">Reference proteome</keyword>
<evidence type="ECO:0000313" key="2">
    <source>
        <dbReference type="Proteomes" id="UP001143747"/>
    </source>
</evidence>
<dbReference type="AlphaFoldDB" id="A0A9Q4KNY6"/>
<comment type="caution">
    <text evidence="1">The sequence shown here is derived from an EMBL/GenBank/DDBJ whole genome shotgun (WGS) entry which is preliminary data.</text>
</comment>
<reference evidence="1" key="1">
    <citation type="submission" date="2022-01" db="EMBL/GenBank/DDBJ databases">
        <title>Draft genome of Methanogenium marinum DSM 15558.</title>
        <authorList>
            <person name="Chen S.-C."/>
            <person name="You Y.-T."/>
        </authorList>
    </citation>
    <scope>NUCLEOTIDE SEQUENCE</scope>
    <source>
        <strain evidence="1">DSM 15558</strain>
    </source>
</reference>
<organism evidence="1 2">
    <name type="scientific">Methanogenium marinum</name>
    <dbReference type="NCBI Taxonomy" id="348610"/>
    <lineage>
        <taxon>Archaea</taxon>
        <taxon>Methanobacteriati</taxon>
        <taxon>Methanobacteriota</taxon>
        <taxon>Stenosarchaea group</taxon>
        <taxon>Methanomicrobia</taxon>
        <taxon>Methanomicrobiales</taxon>
        <taxon>Methanomicrobiaceae</taxon>
        <taxon>Methanogenium</taxon>
    </lineage>
</organism>
<accession>A0A9Q4KNY6</accession>
<evidence type="ECO:0000313" key="1">
    <source>
        <dbReference type="EMBL" id="MDE4907505.1"/>
    </source>
</evidence>
<gene>
    <name evidence="1" type="ORF">L0665_02580</name>
</gene>
<sequence>MENCDDNRVAGHDIVVSDDVKSYILQRNIDFRVCTSCGGPILLSTTVKPPKGSDYEIYIGDNVLYVSIYQARYLDKIDMDMIPSYCDCF</sequence>
<name>A0A9Q4KNY6_9EURY</name>
<dbReference type="EMBL" id="JAKELO010000002">
    <property type="protein sequence ID" value="MDE4907505.1"/>
    <property type="molecule type" value="Genomic_DNA"/>
</dbReference>
<proteinExistence type="predicted"/>
<dbReference type="Proteomes" id="UP001143747">
    <property type="component" value="Unassembled WGS sequence"/>
</dbReference>
<protein>
    <submittedName>
        <fullName evidence="1">Uncharacterized protein</fullName>
    </submittedName>
</protein>